<name>A0A7Y2M071_9MICO</name>
<keyword evidence="1" id="KW-0472">Membrane</keyword>
<protein>
    <recommendedName>
        <fullName evidence="4">DUF4386 domain-containing protein</fullName>
    </recommendedName>
</protein>
<dbReference type="AlphaFoldDB" id="A0A7Y2M071"/>
<sequence length="249" mass="25786">MYDYPYERKGLRMSTHTTTPARAAGGPHPGILGLASLGLLIGSLISMAVLSGGGTITSPFGDTGTVAGFFADHGFAARFASMLQLGSAIPLGIYAATVYARQQRLGIRVPGPGIGLFGGTAAAILLAVSAIITWTQSQPVVSADPELTHALAYASFAAGGFAHVLGLGLLVAGIAVPALLLRLVPTWFAWVGLVIAVLAELSFLTMVIEPLQVLIPIGRFGSLIWLVAAGFLLPETRHTESRQTQGARA</sequence>
<evidence type="ECO:0008006" key="4">
    <source>
        <dbReference type="Google" id="ProtNLM"/>
    </source>
</evidence>
<comment type="caution">
    <text evidence="2">The sequence shown here is derived from an EMBL/GenBank/DDBJ whole genome shotgun (WGS) entry which is preliminary data.</text>
</comment>
<organism evidence="2 3">
    <name type="scientific">Microbacterium ulmi</name>
    <dbReference type="NCBI Taxonomy" id="179095"/>
    <lineage>
        <taxon>Bacteria</taxon>
        <taxon>Bacillati</taxon>
        <taxon>Actinomycetota</taxon>
        <taxon>Actinomycetes</taxon>
        <taxon>Micrococcales</taxon>
        <taxon>Microbacteriaceae</taxon>
        <taxon>Microbacterium</taxon>
    </lineage>
</organism>
<keyword evidence="1" id="KW-0812">Transmembrane</keyword>
<feature type="transmembrane region" description="Helical" evidence="1">
    <location>
        <begin position="31"/>
        <end position="56"/>
    </location>
</feature>
<keyword evidence="3" id="KW-1185">Reference proteome</keyword>
<feature type="transmembrane region" description="Helical" evidence="1">
    <location>
        <begin position="187"/>
        <end position="208"/>
    </location>
</feature>
<feature type="transmembrane region" description="Helical" evidence="1">
    <location>
        <begin position="112"/>
        <end position="132"/>
    </location>
</feature>
<dbReference type="Proteomes" id="UP000543598">
    <property type="component" value="Unassembled WGS sequence"/>
</dbReference>
<feature type="transmembrane region" description="Helical" evidence="1">
    <location>
        <begin position="76"/>
        <end position="100"/>
    </location>
</feature>
<reference evidence="2 3" key="1">
    <citation type="submission" date="2020-05" db="EMBL/GenBank/DDBJ databases">
        <title>MicrobeNet Type strains.</title>
        <authorList>
            <person name="Nicholson A.C."/>
        </authorList>
    </citation>
    <scope>NUCLEOTIDE SEQUENCE [LARGE SCALE GENOMIC DNA]</scope>
    <source>
        <strain evidence="2 3">JCM 14282</strain>
    </source>
</reference>
<dbReference type="EMBL" id="JABEMB010000010">
    <property type="protein sequence ID" value="NNH03967.1"/>
    <property type="molecule type" value="Genomic_DNA"/>
</dbReference>
<feature type="transmembrane region" description="Helical" evidence="1">
    <location>
        <begin position="152"/>
        <end position="180"/>
    </location>
</feature>
<evidence type="ECO:0000256" key="1">
    <source>
        <dbReference type="SAM" id="Phobius"/>
    </source>
</evidence>
<feature type="transmembrane region" description="Helical" evidence="1">
    <location>
        <begin position="214"/>
        <end position="233"/>
    </location>
</feature>
<proteinExistence type="predicted"/>
<keyword evidence="1" id="KW-1133">Transmembrane helix</keyword>
<evidence type="ECO:0000313" key="3">
    <source>
        <dbReference type="Proteomes" id="UP000543598"/>
    </source>
</evidence>
<accession>A0A7Y2M071</accession>
<evidence type="ECO:0000313" key="2">
    <source>
        <dbReference type="EMBL" id="NNH03967.1"/>
    </source>
</evidence>
<gene>
    <name evidence="2" type="ORF">HLA99_08910</name>
</gene>